<dbReference type="GO" id="GO:0030170">
    <property type="term" value="F:pyridoxal phosphate binding"/>
    <property type="evidence" value="ECO:0007669"/>
    <property type="project" value="InterPro"/>
</dbReference>
<dbReference type="EMBL" id="WEKT01000002">
    <property type="protein sequence ID" value="MZI91908.1"/>
    <property type="molecule type" value="Genomic_DNA"/>
</dbReference>
<keyword evidence="16" id="KW-1185">Reference proteome</keyword>
<dbReference type="Pfam" id="PF00175">
    <property type="entry name" value="NAD_binding_1"/>
    <property type="match status" value="1"/>
</dbReference>
<evidence type="ECO:0000259" key="13">
    <source>
        <dbReference type="PROSITE" id="PS51340"/>
    </source>
</evidence>
<evidence type="ECO:0000256" key="1">
    <source>
        <dbReference type="ARBA" id="ARBA00001974"/>
    </source>
</evidence>
<dbReference type="AlphaFoldDB" id="A0A7X4LH89"/>
<dbReference type="GO" id="GO:0051537">
    <property type="term" value="F:2 iron, 2 sulfur cluster binding"/>
    <property type="evidence" value="ECO:0007669"/>
    <property type="project" value="UniProtKB-KW"/>
</dbReference>
<dbReference type="GO" id="GO:0030151">
    <property type="term" value="F:molybdenum ion binding"/>
    <property type="evidence" value="ECO:0007669"/>
    <property type="project" value="InterPro"/>
</dbReference>
<keyword evidence="9" id="KW-0411">Iron-sulfur</keyword>
<name>A0A7X4LH89_9VIBR</name>
<dbReference type="InterPro" id="IPR008333">
    <property type="entry name" value="Cbr1-like_FAD-bd_dom"/>
</dbReference>
<evidence type="ECO:0000256" key="4">
    <source>
        <dbReference type="ARBA" id="ARBA00022714"/>
    </source>
</evidence>
<dbReference type="Pfam" id="PF00970">
    <property type="entry name" value="FAD_binding_6"/>
    <property type="match status" value="1"/>
</dbReference>
<proteinExistence type="inferred from homology"/>
<sequence length="608" mass="67788">MSLATLSKINVYPVKSLGGVSLSQAWVEFQGLTFDRRFMVATPTGEMITARKYPQMVKVTSVLTPEGLIFSAPDQAPLNLRYRDMAREEVAATVWKDSFSAYTTTSEADQWFSDLLGITVTLLFTGEQSHRHREKVGHNVSFADGYPVLVISQESLDELNKRSSESHVMDQFRTNLVVSGAEPFVEDTWKRIRIGEVEFESVKPCQRCILTTVDVATGDFRTSKEPLKTLAKFRADETGGVYFGQNLVAKNEGIISVDDPIEVLEYKTEPEYYADNGQVNFRLTCVDREEMARDFVTLWFEIGGEFAPDYLPGQYLPIEVQIDGQSLVRYYTLSSSPSRPGRLAISVKRVGGGKVSNWLVDHVHVGDRLIGQAPDGQFHLKVEQSHEPMLLLSAGSGVTPMLSILRFLADNNQLSDVVFYHQCRSEEDIPCREELEQLNHQFPGLSVRLCLTQPPVDWFGLKGRLSLSHIKQIPEITRRQVFVCGPDGFMQKAKNLILKQGVPEDSYHQESFGIQIEADEPLAEISLEVNGTVFKGNNQDTLLEQAEKEGVAIAHSCRAGFCGACRVKVKSGDVSQPEVPALTAIEREQGFALACCCIPKTNITIESE</sequence>
<organism evidence="15 16">
    <name type="scientific">Vibrio eleionomae</name>
    <dbReference type="NCBI Taxonomy" id="2653505"/>
    <lineage>
        <taxon>Bacteria</taxon>
        <taxon>Pseudomonadati</taxon>
        <taxon>Pseudomonadota</taxon>
        <taxon>Gammaproteobacteria</taxon>
        <taxon>Vibrionales</taxon>
        <taxon>Vibrionaceae</taxon>
        <taxon>Vibrio</taxon>
    </lineage>
</organism>
<dbReference type="GO" id="GO:0016491">
    <property type="term" value="F:oxidoreductase activity"/>
    <property type="evidence" value="ECO:0007669"/>
    <property type="project" value="UniProtKB-KW"/>
</dbReference>
<dbReference type="InterPro" id="IPR050415">
    <property type="entry name" value="MRET"/>
</dbReference>
<dbReference type="CDD" id="cd06215">
    <property type="entry name" value="FNR_iron_sulfur_binding_1"/>
    <property type="match status" value="1"/>
</dbReference>
<dbReference type="PRINTS" id="PR00371">
    <property type="entry name" value="FPNCR"/>
</dbReference>
<evidence type="ECO:0000313" key="15">
    <source>
        <dbReference type="EMBL" id="MZI91908.1"/>
    </source>
</evidence>
<keyword evidence="4" id="KW-0001">2Fe-2S</keyword>
<feature type="domain" description="2Fe-2S ferredoxin-type" evidence="12">
    <location>
        <begin position="523"/>
        <end position="608"/>
    </location>
</feature>
<dbReference type="SUPFAM" id="SSF54292">
    <property type="entry name" value="2Fe-2S ferredoxin-like"/>
    <property type="match status" value="1"/>
</dbReference>
<dbReference type="InterPro" id="IPR011037">
    <property type="entry name" value="Pyrv_Knase-like_insert_dom_sf"/>
</dbReference>
<protein>
    <submittedName>
        <fullName evidence="15">MOSC domain-containing protein</fullName>
    </submittedName>
</protein>
<dbReference type="CDD" id="cd00207">
    <property type="entry name" value="fer2"/>
    <property type="match status" value="1"/>
</dbReference>
<dbReference type="Pfam" id="PF00111">
    <property type="entry name" value="Fer2"/>
    <property type="match status" value="1"/>
</dbReference>
<keyword evidence="3" id="KW-0472">Membrane</keyword>
<dbReference type="Proteomes" id="UP000462621">
    <property type="component" value="Unassembled WGS sequence"/>
</dbReference>
<dbReference type="PRINTS" id="PR00406">
    <property type="entry name" value="CYTB5RDTASE"/>
</dbReference>
<dbReference type="RefSeq" id="WP_161153222.1">
    <property type="nucleotide sequence ID" value="NZ_WEKT01000002.1"/>
</dbReference>
<dbReference type="InterPro" id="IPR017938">
    <property type="entry name" value="Riboflavin_synthase-like_b-brl"/>
</dbReference>
<keyword evidence="8" id="KW-0408">Iron</keyword>
<dbReference type="Pfam" id="PF03476">
    <property type="entry name" value="MOSC_N"/>
    <property type="match status" value="1"/>
</dbReference>
<feature type="domain" description="MOSC" evidence="13">
    <location>
        <begin position="105"/>
        <end position="264"/>
    </location>
</feature>
<keyword evidence="5" id="KW-0479">Metal-binding</keyword>
<dbReference type="PROSITE" id="PS51085">
    <property type="entry name" value="2FE2S_FER_2"/>
    <property type="match status" value="1"/>
</dbReference>
<dbReference type="PROSITE" id="PS51340">
    <property type="entry name" value="MOSC"/>
    <property type="match status" value="1"/>
</dbReference>
<dbReference type="SUPFAM" id="SSF63380">
    <property type="entry name" value="Riboflavin synthase domain-like"/>
    <property type="match status" value="1"/>
</dbReference>
<evidence type="ECO:0000256" key="3">
    <source>
        <dbReference type="ARBA" id="ARBA00022692"/>
    </source>
</evidence>
<gene>
    <name evidence="15" type="ORF">F9817_01645</name>
</gene>
<evidence type="ECO:0000259" key="14">
    <source>
        <dbReference type="PROSITE" id="PS51384"/>
    </source>
</evidence>
<feature type="domain" description="FAD-binding FR-type" evidence="14">
    <location>
        <begin position="278"/>
        <end position="381"/>
    </location>
</feature>
<dbReference type="InterPro" id="IPR005303">
    <property type="entry name" value="MOCOS_middle"/>
</dbReference>
<evidence type="ECO:0000256" key="5">
    <source>
        <dbReference type="ARBA" id="ARBA00022723"/>
    </source>
</evidence>
<dbReference type="PROSITE" id="PS51384">
    <property type="entry name" value="FAD_FR"/>
    <property type="match status" value="1"/>
</dbReference>
<dbReference type="InterPro" id="IPR001433">
    <property type="entry name" value="OxRdtase_FAD/NAD-bd"/>
</dbReference>
<evidence type="ECO:0000256" key="11">
    <source>
        <dbReference type="ARBA" id="ARBA00061434"/>
    </source>
</evidence>
<dbReference type="InterPro" id="IPR039261">
    <property type="entry name" value="FNR_nucleotide-bd"/>
</dbReference>
<comment type="cofactor">
    <cofactor evidence="10">
        <name>[2Fe-2S] cluster</name>
        <dbReference type="ChEBI" id="CHEBI:190135"/>
    </cofactor>
</comment>
<keyword evidence="6" id="KW-0274">FAD</keyword>
<comment type="cofactor">
    <cofactor evidence="1">
        <name>FAD</name>
        <dbReference type="ChEBI" id="CHEBI:57692"/>
    </cofactor>
</comment>
<dbReference type="SUPFAM" id="SSF141673">
    <property type="entry name" value="MOSC N-terminal domain-like"/>
    <property type="match status" value="1"/>
</dbReference>
<dbReference type="SUPFAM" id="SSF52343">
    <property type="entry name" value="Ferredoxin reductase-like, C-terminal NADP-linked domain"/>
    <property type="match status" value="1"/>
</dbReference>
<keyword evidence="2" id="KW-0285">Flavoprotein</keyword>
<comment type="caution">
    <text evidence="15">The sequence shown here is derived from an EMBL/GenBank/DDBJ whole genome shotgun (WGS) entry which is preliminary data.</text>
</comment>
<dbReference type="Gene3D" id="2.40.30.10">
    <property type="entry name" value="Translation factors"/>
    <property type="match status" value="1"/>
</dbReference>
<dbReference type="InterPro" id="IPR001709">
    <property type="entry name" value="Flavoprot_Pyr_Nucl_cyt_Rdtase"/>
</dbReference>
<dbReference type="Gene3D" id="3.10.20.30">
    <property type="match status" value="1"/>
</dbReference>
<evidence type="ECO:0000256" key="2">
    <source>
        <dbReference type="ARBA" id="ARBA00022630"/>
    </source>
</evidence>
<keyword evidence="7" id="KW-0560">Oxidoreductase</keyword>
<comment type="similarity">
    <text evidence="11">In the N-terminal section; belongs to the FAD-binding oxidoreductase type 6 family.</text>
</comment>
<dbReference type="InterPro" id="IPR036010">
    <property type="entry name" value="2Fe-2S_ferredoxin-like_sf"/>
</dbReference>
<dbReference type="SUPFAM" id="SSF50800">
    <property type="entry name" value="PK beta-barrel domain-like"/>
    <property type="match status" value="1"/>
</dbReference>
<dbReference type="PROSITE" id="PS00197">
    <property type="entry name" value="2FE2S_FER_1"/>
    <property type="match status" value="1"/>
</dbReference>
<evidence type="ECO:0000256" key="6">
    <source>
        <dbReference type="ARBA" id="ARBA00022827"/>
    </source>
</evidence>
<dbReference type="InterPro" id="IPR012675">
    <property type="entry name" value="Beta-grasp_dom_sf"/>
</dbReference>
<dbReference type="InterPro" id="IPR001041">
    <property type="entry name" value="2Fe-2S_ferredoxin-type"/>
</dbReference>
<reference evidence="15 16" key="1">
    <citation type="submission" date="2019-10" db="EMBL/GenBank/DDBJ databases">
        <title>Vibrio sp. nov. isolated from a shrimp pond.</title>
        <authorList>
            <person name="Gomez-Gil B."/>
            <person name="Enciso-Ibarra J."/>
            <person name="Enciso-Ibarra K."/>
            <person name="Bolan-Mejia C."/>
        </authorList>
    </citation>
    <scope>NUCLEOTIDE SEQUENCE [LARGE SCALE GENOMIC DNA]</scope>
    <source>
        <strain evidence="15 16">CAIM 722</strain>
    </source>
</reference>
<evidence type="ECO:0000256" key="10">
    <source>
        <dbReference type="ARBA" id="ARBA00034078"/>
    </source>
</evidence>
<dbReference type="InterPro" id="IPR005302">
    <property type="entry name" value="MoCF_Sase_C"/>
</dbReference>
<accession>A0A7X4LH89</accession>
<evidence type="ECO:0000313" key="16">
    <source>
        <dbReference type="Proteomes" id="UP000462621"/>
    </source>
</evidence>
<dbReference type="InterPro" id="IPR006058">
    <property type="entry name" value="2Fe2S_fd_BS"/>
</dbReference>
<evidence type="ECO:0000256" key="9">
    <source>
        <dbReference type="ARBA" id="ARBA00023014"/>
    </source>
</evidence>
<evidence type="ECO:0000259" key="12">
    <source>
        <dbReference type="PROSITE" id="PS51085"/>
    </source>
</evidence>
<dbReference type="PANTHER" id="PTHR47354">
    <property type="entry name" value="NADH OXIDOREDUCTASE HCR"/>
    <property type="match status" value="1"/>
</dbReference>
<dbReference type="Gene3D" id="3.40.50.80">
    <property type="entry name" value="Nucleotide-binding domain of ferredoxin-NADP reductase (FNR) module"/>
    <property type="match status" value="1"/>
</dbReference>
<dbReference type="PANTHER" id="PTHR47354:SF6">
    <property type="entry name" value="NADH OXIDOREDUCTASE HCR"/>
    <property type="match status" value="1"/>
</dbReference>
<keyword evidence="3" id="KW-0812">Transmembrane</keyword>
<dbReference type="Pfam" id="PF03473">
    <property type="entry name" value="MOSC"/>
    <property type="match status" value="1"/>
</dbReference>
<evidence type="ECO:0000256" key="7">
    <source>
        <dbReference type="ARBA" id="ARBA00023002"/>
    </source>
</evidence>
<evidence type="ECO:0000256" key="8">
    <source>
        <dbReference type="ARBA" id="ARBA00023004"/>
    </source>
</evidence>
<dbReference type="InterPro" id="IPR017927">
    <property type="entry name" value="FAD-bd_FR_type"/>
</dbReference>